<dbReference type="GO" id="GO:0046872">
    <property type="term" value="F:metal ion binding"/>
    <property type="evidence" value="ECO:0007669"/>
    <property type="project" value="UniProtKB-KW"/>
</dbReference>
<keyword evidence="1 3" id="KW-0479">Metal-binding</keyword>
<keyword evidence="4" id="KW-0540">Nuclease</keyword>
<feature type="binding site" evidence="3">
    <location>
        <position position="154"/>
    </location>
    <ligand>
        <name>a divalent metal cation</name>
        <dbReference type="ChEBI" id="CHEBI:60240"/>
        <label>2</label>
    </ligand>
</feature>
<gene>
    <name evidence="4" type="ORF">GT747_04585</name>
    <name evidence="5" type="ORF">SAMN05444424_1490</name>
</gene>
<dbReference type="GO" id="GO:0004536">
    <property type="term" value="F:DNA nuclease activity"/>
    <property type="evidence" value="ECO:0007669"/>
    <property type="project" value="InterPro"/>
</dbReference>
<evidence type="ECO:0000256" key="1">
    <source>
        <dbReference type="ARBA" id="ARBA00022723"/>
    </source>
</evidence>
<evidence type="ECO:0000256" key="2">
    <source>
        <dbReference type="ARBA" id="ARBA00022801"/>
    </source>
</evidence>
<accession>A0AAQ1MDA9</accession>
<evidence type="ECO:0000313" key="6">
    <source>
        <dbReference type="Proteomes" id="UP000184089"/>
    </source>
</evidence>
<organism evidence="5 6">
    <name type="scientific">Bittarella massiliensis</name>
    <name type="common">ex Durand et al. 2017</name>
    <dbReference type="NCBI Taxonomy" id="1720313"/>
    <lineage>
        <taxon>Bacteria</taxon>
        <taxon>Bacillati</taxon>
        <taxon>Bacillota</taxon>
        <taxon>Clostridia</taxon>
        <taxon>Eubacteriales</taxon>
        <taxon>Oscillospiraceae</taxon>
        <taxon>Bittarella (ex Durand et al. 2017)</taxon>
    </lineage>
</organism>
<name>A0AAQ1MDA9_9FIRM</name>
<feature type="binding site" evidence="3">
    <location>
        <position position="8"/>
    </location>
    <ligand>
        <name>a divalent metal cation</name>
        <dbReference type="ChEBI" id="CHEBI:60240"/>
        <label>1</label>
    </ligand>
</feature>
<comment type="caution">
    <text evidence="5">The sequence shown here is derived from an EMBL/GenBank/DDBJ whole genome shotgun (WGS) entry which is preliminary data.</text>
</comment>
<feature type="binding site" evidence="3">
    <location>
        <position position="204"/>
    </location>
    <ligand>
        <name>a divalent metal cation</name>
        <dbReference type="ChEBI" id="CHEBI:60240"/>
        <label>1</label>
    </ligand>
</feature>
<dbReference type="PANTHER" id="PTHR46124">
    <property type="entry name" value="D-AMINOACYL-TRNA DEACYLASE"/>
    <property type="match status" value="1"/>
</dbReference>
<dbReference type="PANTHER" id="PTHR46124:SF2">
    <property type="entry name" value="D-AMINOACYL-TRNA DEACYLASE"/>
    <property type="match status" value="1"/>
</dbReference>
<dbReference type="GO" id="GO:0004527">
    <property type="term" value="F:exonuclease activity"/>
    <property type="evidence" value="ECO:0007669"/>
    <property type="project" value="UniProtKB-KW"/>
</dbReference>
<dbReference type="InterPro" id="IPR001130">
    <property type="entry name" value="TatD-like"/>
</dbReference>
<feature type="binding site" evidence="3">
    <location>
        <position position="132"/>
    </location>
    <ligand>
        <name>a divalent metal cation</name>
        <dbReference type="ChEBI" id="CHEBI:60240"/>
        <label>2</label>
    </ligand>
</feature>
<keyword evidence="4" id="KW-0269">Exonuclease</keyword>
<sequence length="257" mass="28730">MQPIFDSHAHYDDERFDPDREELIASLPGSGVELVLNAACDLPSCESSLALTRRWPFFYCSVGVHPHAAQEVAGSDYLRYLERAARENEKAVAIGEIGLDYHYDFSPRAVQKAVFEEQMALAEALDLPVIIHSREASADTLEIVRRHRCHGVVHCFSGSAETAREYLKLGYHIGFTGSVTFKNAKKPVEAAAQVPLERLLIETDCPYMAPVPLRGKRCDSRMIPHTAARLAEIKGVEVEEILRVTNENARRLFAIPD</sequence>
<feature type="binding site" evidence="3">
    <location>
        <position position="10"/>
    </location>
    <ligand>
        <name>a divalent metal cation</name>
        <dbReference type="ChEBI" id="CHEBI:60240"/>
        <label>1</label>
    </ligand>
</feature>
<dbReference type="GO" id="GO:0005829">
    <property type="term" value="C:cytosol"/>
    <property type="evidence" value="ECO:0007669"/>
    <property type="project" value="TreeGrafter"/>
</dbReference>
<evidence type="ECO:0000313" key="7">
    <source>
        <dbReference type="Proteomes" id="UP000474718"/>
    </source>
</evidence>
<dbReference type="InterPro" id="IPR018228">
    <property type="entry name" value="DNase_TatD-rel_CS"/>
</dbReference>
<reference evidence="4 7" key="3">
    <citation type="journal article" date="2019" name="Nat. Med.">
        <title>A library of human gut bacterial isolates paired with longitudinal multiomics data enables mechanistic microbiome research.</title>
        <authorList>
            <person name="Poyet M."/>
            <person name="Groussin M."/>
            <person name="Gibbons S.M."/>
            <person name="Avila-Pacheco J."/>
            <person name="Jiang X."/>
            <person name="Kearney S.M."/>
            <person name="Perrotta A.R."/>
            <person name="Berdy B."/>
            <person name="Zhao S."/>
            <person name="Lieberman T.D."/>
            <person name="Swanson P.K."/>
            <person name="Smith M."/>
            <person name="Roesemann S."/>
            <person name="Alexander J.E."/>
            <person name="Rich S.A."/>
            <person name="Livny J."/>
            <person name="Vlamakis H."/>
            <person name="Clish C."/>
            <person name="Bullock K."/>
            <person name="Deik A."/>
            <person name="Scott J."/>
            <person name="Pierce K.A."/>
            <person name="Xavier R.J."/>
            <person name="Alm E.J."/>
        </authorList>
    </citation>
    <scope>NUCLEOTIDE SEQUENCE [LARGE SCALE GENOMIC DNA]</scope>
    <source>
        <strain evidence="4 7">BIOML-A2</strain>
    </source>
</reference>
<dbReference type="EMBL" id="WWVX01000002">
    <property type="protein sequence ID" value="MZL69046.1"/>
    <property type="molecule type" value="Genomic_DNA"/>
</dbReference>
<dbReference type="InterPro" id="IPR032466">
    <property type="entry name" value="Metal_Hydrolase"/>
</dbReference>
<evidence type="ECO:0000313" key="4">
    <source>
        <dbReference type="EMBL" id="MZL69046.1"/>
    </source>
</evidence>
<dbReference type="EMBL" id="FQVY01000002">
    <property type="protein sequence ID" value="SHG10530.1"/>
    <property type="molecule type" value="Genomic_DNA"/>
</dbReference>
<keyword evidence="2" id="KW-0378">Hydrolase</keyword>
<dbReference type="Pfam" id="PF01026">
    <property type="entry name" value="TatD_DNase"/>
    <property type="match status" value="1"/>
</dbReference>
<evidence type="ECO:0000256" key="3">
    <source>
        <dbReference type="PIRSR" id="PIRSR005902-1"/>
    </source>
</evidence>
<dbReference type="InterPro" id="IPR015991">
    <property type="entry name" value="TatD/YcfH-like"/>
</dbReference>
<proteinExistence type="predicted"/>
<dbReference type="AlphaFoldDB" id="A0AAQ1MDA9"/>
<dbReference type="RefSeq" id="WP_021657940.1">
    <property type="nucleotide sequence ID" value="NZ_FQVY01000002.1"/>
</dbReference>
<dbReference type="NCBIfam" id="TIGR00010">
    <property type="entry name" value="YchF/TatD family DNA exonuclease"/>
    <property type="match status" value="1"/>
</dbReference>
<dbReference type="Proteomes" id="UP000474718">
    <property type="component" value="Unassembled WGS sequence"/>
</dbReference>
<dbReference type="Gene3D" id="3.20.20.140">
    <property type="entry name" value="Metal-dependent hydrolases"/>
    <property type="match status" value="1"/>
</dbReference>
<dbReference type="PROSITE" id="PS01091">
    <property type="entry name" value="TATD_3"/>
    <property type="match status" value="1"/>
</dbReference>
<dbReference type="CDD" id="cd01310">
    <property type="entry name" value="TatD_DNAse"/>
    <property type="match status" value="1"/>
</dbReference>
<protein>
    <submittedName>
        <fullName evidence="5">TatD DNase family protein</fullName>
    </submittedName>
    <submittedName>
        <fullName evidence="4">YchF/TatD family DNA exonuclease</fullName>
    </submittedName>
</protein>
<reference evidence="5" key="2">
    <citation type="submission" date="2016-11" db="EMBL/GenBank/DDBJ databases">
        <authorList>
            <person name="Varghese N."/>
            <person name="Submissions S."/>
        </authorList>
    </citation>
    <scope>NUCLEOTIDE SEQUENCE</scope>
    <source>
        <strain evidence="5">DSM 4029</strain>
    </source>
</reference>
<dbReference type="SUPFAM" id="SSF51556">
    <property type="entry name" value="Metallo-dependent hydrolases"/>
    <property type="match status" value="1"/>
</dbReference>
<keyword evidence="7" id="KW-1185">Reference proteome</keyword>
<dbReference type="PIRSF" id="PIRSF005902">
    <property type="entry name" value="DNase_TatD"/>
    <property type="match status" value="1"/>
</dbReference>
<dbReference type="FunFam" id="3.20.20.140:FF:000005">
    <property type="entry name" value="TatD family hydrolase"/>
    <property type="match status" value="1"/>
</dbReference>
<reference evidence="6" key="1">
    <citation type="submission" date="2016-11" db="EMBL/GenBank/DDBJ databases">
        <authorList>
            <person name="Jaros S."/>
            <person name="Januszkiewicz K."/>
            <person name="Wedrychowicz H."/>
        </authorList>
    </citation>
    <scope>NUCLEOTIDE SEQUENCE [LARGE SCALE GENOMIC DNA]</scope>
    <source>
        <strain evidence="6">DSM 4029</strain>
    </source>
</reference>
<evidence type="ECO:0000313" key="5">
    <source>
        <dbReference type="EMBL" id="SHG10530.1"/>
    </source>
</evidence>
<feature type="binding site" evidence="3">
    <location>
        <position position="96"/>
    </location>
    <ligand>
        <name>a divalent metal cation</name>
        <dbReference type="ChEBI" id="CHEBI:60240"/>
        <label>1</label>
    </ligand>
</feature>
<dbReference type="Proteomes" id="UP000184089">
    <property type="component" value="Unassembled WGS sequence"/>
</dbReference>